<comment type="caution">
    <text evidence="3">The sequence shown here is derived from an EMBL/GenBank/DDBJ whole genome shotgun (WGS) entry which is preliminary data.</text>
</comment>
<name>A0A6I4W4B5_9ACTN</name>
<keyword evidence="2" id="KW-0472">Membrane</keyword>
<accession>A0A6I4W4B5</accession>
<dbReference type="AlphaFoldDB" id="A0A6I4W4B5"/>
<dbReference type="OrthoDB" id="3478698at2"/>
<dbReference type="EMBL" id="WUTW01000002">
    <property type="protein sequence ID" value="MXQ65027.1"/>
    <property type="molecule type" value="Genomic_DNA"/>
</dbReference>
<gene>
    <name evidence="3" type="ORF">GQ466_13375</name>
</gene>
<feature type="region of interest" description="Disordered" evidence="1">
    <location>
        <begin position="179"/>
        <end position="204"/>
    </location>
</feature>
<sequence length="204" mass="19594">MLATSRQSGPSVPAPPSNDADLLATSPFEDDLDDALAAVPPRRALPGPTLYLAAGVLLVVGFLGGVQAQKWNSGTSTGTPAAQPGRGAFPGGYGGGQGTGARGGYGGAPGGGFGGAPGAGGGFGGGLTTGTVTKVSGDTLWVKTPDGKTVKVKTGGSTSVNITREGSLKDLGEGASVVVRGSAGDDGTVTATQVTEGGRPGRGN</sequence>
<evidence type="ECO:0000256" key="1">
    <source>
        <dbReference type="SAM" id="MobiDB-lite"/>
    </source>
</evidence>
<dbReference type="Proteomes" id="UP000431901">
    <property type="component" value="Unassembled WGS sequence"/>
</dbReference>
<reference evidence="3 4" key="1">
    <citation type="submission" date="2019-12" db="EMBL/GenBank/DDBJ databases">
        <title>Nocardia macrotermitis sp. nov. and Nocardia aurantia sp. nov., isolated from the gut of the fungus growing-termite Macrotermes natalensis.</title>
        <authorList>
            <person name="Christine B."/>
            <person name="Rene B."/>
        </authorList>
    </citation>
    <scope>NUCLEOTIDE SEQUENCE [LARGE SCALE GENOMIC DNA]</scope>
    <source>
        <strain evidence="3 4">DSM 102126</strain>
    </source>
</reference>
<protein>
    <recommendedName>
        <fullName evidence="5">DUF5666 domain-containing protein</fullName>
    </recommendedName>
</protein>
<evidence type="ECO:0000313" key="3">
    <source>
        <dbReference type="EMBL" id="MXQ65027.1"/>
    </source>
</evidence>
<organism evidence="3 4">
    <name type="scientific">Actinomadura rayongensis</name>
    <dbReference type="NCBI Taxonomy" id="1429076"/>
    <lineage>
        <taxon>Bacteria</taxon>
        <taxon>Bacillati</taxon>
        <taxon>Actinomycetota</taxon>
        <taxon>Actinomycetes</taxon>
        <taxon>Streptosporangiales</taxon>
        <taxon>Thermomonosporaceae</taxon>
        <taxon>Actinomadura</taxon>
    </lineage>
</organism>
<feature type="compositionally biased region" description="Polar residues" evidence="1">
    <location>
        <begin position="1"/>
        <end position="10"/>
    </location>
</feature>
<feature type="region of interest" description="Disordered" evidence="1">
    <location>
        <begin position="73"/>
        <end position="95"/>
    </location>
</feature>
<keyword evidence="4" id="KW-1185">Reference proteome</keyword>
<keyword evidence="2" id="KW-1133">Transmembrane helix</keyword>
<evidence type="ECO:0000256" key="2">
    <source>
        <dbReference type="SAM" id="Phobius"/>
    </source>
</evidence>
<evidence type="ECO:0000313" key="4">
    <source>
        <dbReference type="Proteomes" id="UP000431901"/>
    </source>
</evidence>
<proteinExistence type="predicted"/>
<feature type="transmembrane region" description="Helical" evidence="2">
    <location>
        <begin position="49"/>
        <end position="66"/>
    </location>
</feature>
<evidence type="ECO:0008006" key="5">
    <source>
        <dbReference type="Google" id="ProtNLM"/>
    </source>
</evidence>
<feature type="region of interest" description="Disordered" evidence="1">
    <location>
        <begin position="1"/>
        <end position="25"/>
    </location>
</feature>
<keyword evidence="2" id="KW-0812">Transmembrane</keyword>